<feature type="domain" description="DUF11" evidence="1">
    <location>
        <begin position="486"/>
        <end position="599"/>
    </location>
</feature>
<keyword evidence="3" id="KW-1185">Reference proteome</keyword>
<dbReference type="InterPro" id="IPR059226">
    <property type="entry name" value="Choice_anch_Q_dom"/>
</dbReference>
<reference evidence="2 3" key="1">
    <citation type="submission" date="2021-03" db="EMBL/GenBank/DDBJ databases">
        <title>Geobacter metallireducens gen. nov. sp. nov., a microorganism capable of coupling the complete oxidation of organic compounds to the reduction of iron and other metals.</title>
        <authorList>
            <person name="Li Y."/>
        </authorList>
    </citation>
    <scope>NUCLEOTIDE SEQUENCE [LARGE SCALE GENOMIC DNA]</scope>
    <source>
        <strain evidence="2 3">Jerry-YX</strain>
    </source>
</reference>
<dbReference type="PANTHER" id="PTHR11319:SF35">
    <property type="entry name" value="OUTER MEMBRANE PROTEIN PMPC-RELATED"/>
    <property type="match status" value="1"/>
</dbReference>
<protein>
    <submittedName>
        <fullName evidence="2">DUF11 domain-containing protein</fullName>
    </submittedName>
</protein>
<accession>A0ABX7Q1V6</accession>
<dbReference type="SUPFAM" id="SSF51126">
    <property type="entry name" value="Pectin lyase-like"/>
    <property type="match status" value="1"/>
</dbReference>
<proteinExistence type="predicted"/>
<evidence type="ECO:0000313" key="2">
    <source>
        <dbReference type="EMBL" id="QSV45125.1"/>
    </source>
</evidence>
<dbReference type="InterPro" id="IPR012334">
    <property type="entry name" value="Pectin_lyas_fold"/>
</dbReference>
<dbReference type="InterPro" id="IPR001434">
    <property type="entry name" value="OmcB-like_DUF11"/>
</dbReference>
<dbReference type="Pfam" id="PF01345">
    <property type="entry name" value="DUF11"/>
    <property type="match status" value="1"/>
</dbReference>
<dbReference type="Gene3D" id="2.160.20.10">
    <property type="entry name" value="Single-stranded right-handed beta-helix, Pectin lyase-like"/>
    <property type="match status" value="1"/>
</dbReference>
<organism evidence="2 3">
    <name type="scientific">Geobacter benzoatilyticus</name>
    <dbReference type="NCBI Taxonomy" id="2815309"/>
    <lineage>
        <taxon>Bacteria</taxon>
        <taxon>Pseudomonadati</taxon>
        <taxon>Thermodesulfobacteriota</taxon>
        <taxon>Desulfuromonadia</taxon>
        <taxon>Geobacterales</taxon>
        <taxon>Geobacteraceae</taxon>
        <taxon>Geobacter</taxon>
    </lineage>
</organism>
<gene>
    <name evidence="2" type="ORF">JZM60_13395</name>
</gene>
<dbReference type="InterPro" id="IPR011050">
    <property type="entry name" value="Pectin_lyase_fold/virulence"/>
</dbReference>
<sequence length="691" mass="68603">MKIIFGVLMITVPVASFAVEVLFPGAGLAAVITVNNALDSNGSSNDGSCSLREAIIAANSDMAVDGCVAGNGDDTIIIPVGTYSLTVPGVNEDGALSGDLDITGNLTLSGAGSGKTIIDAGGVDRVLHVDPACAGIAVNISGITIQNGQAPQVSDGDYDKAGGGGIHSCGNLLISDAVVGNNSAPFFGTGGGILSKGLLIAKRVTVNNNTSFRGGGIGNTGTMSLAGSMVKGNAATGSIGSGGGILNSGDAVLVNVTADSNTAPVGGGIYNSGVNGLLLINSTVGNNSATLSIGAGIYNESSTEIVNSTISGNTAATSGGGIANKGIMSLANVTIANNAAATAGGAIFIYNQGLMDIENSLMAGNMAGGLTNSCSVPPSSITSYGYNLTDDANTCGLNATGDISGVNALLGLLQDNGGSTRTHALTAGSPAVDAGNPAGCKAEGGTRNLLNDQRSFLRPSDGNGDGTAICDIGAFEFGAMVGPGSDLRIQNLDFPDPVAVDGTLTYTILVTNDGPEMAEGIVVTTNLPSGVEWLSTSTNTGICLGTGTVECFVGNLFAADAAVITIQVRTASAAQLLSTATVLSDTPDPSLGNNSAVASTWSGFPVRRVQGAITAGTYTTIQSAFDAAVAGDIIQSTMTAFSESPIWDSGIPVTLKGGYDAAFYCQTGYSIISGTLTLKRGAITVDHLILK</sequence>
<dbReference type="Proteomes" id="UP000663651">
    <property type="component" value="Chromosome"/>
</dbReference>
<dbReference type="NCBIfam" id="NF041518">
    <property type="entry name" value="choice_anch_Q"/>
    <property type="match status" value="1"/>
</dbReference>
<dbReference type="NCBIfam" id="TIGR01451">
    <property type="entry name" value="B_ant_repeat"/>
    <property type="match status" value="1"/>
</dbReference>
<dbReference type="RefSeq" id="WP_207162931.1">
    <property type="nucleotide sequence ID" value="NZ_CP071382.1"/>
</dbReference>
<dbReference type="EMBL" id="CP071382">
    <property type="protein sequence ID" value="QSV45125.1"/>
    <property type="molecule type" value="Genomic_DNA"/>
</dbReference>
<evidence type="ECO:0000313" key="3">
    <source>
        <dbReference type="Proteomes" id="UP000663651"/>
    </source>
</evidence>
<name>A0ABX7Q1V6_9BACT</name>
<dbReference type="PANTHER" id="PTHR11319">
    <property type="entry name" value="G PROTEIN-COUPLED RECEPTOR-RELATED"/>
    <property type="match status" value="1"/>
</dbReference>
<evidence type="ECO:0000259" key="1">
    <source>
        <dbReference type="Pfam" id="PF01345"/>
    </source>
</evidence>
<dbReference type="InterPro" id="IPR047589">
    <property type="entry name" value="DUF11_rpt"/>
</dbReference>